<dbReference type="Proteomes" id="UP000636709">
    <property type="component" value="Unassembled WGS sequence"/>
</dbReference>
<reference evidence="2" key="1">
    <citation type="submission" date="2020-07" db="EMBL/GenBank/DDBJ databases">
        <title>Genome sequence and genetic diversity analysis of an under-domesticated orphan crop, white fonio (Digitaria exilis).</title>
        <authorList>
            <person name="Bennetzen J.L."/>
            <person name="Chen S."/>
            <person name="Ma X."/>
            <person name="Wang X."/>
            <person name="Yssel A.E.J."/>
            <person name="Chaluvadi S.R."/>
            <person name="Johnson M."/>
            <person name="Gangashetty P."/>
            <person name="Hamidou F."/>
            <person name="Sanogo M.D."/>
            <person name="Zwaenepoel A."/>
            <person name="Wallace J."/>
            <person name="Van De Peer Y."/>
            <person name="Van Deynze A."/>
        </authorList>
    </citation>
    <scope>NUCLEOTIDE SEQUENCE</scope>
    <source>
        <tissue evidence="2">Leaves</tissue>
    </source>
</reference>
<sequence>MLELYTSWTSPSCASTPTSLSCPPRIQLTRSDGFGDISHIRRRNEVYKDALERG</sequence>
<evidence type="ECO:0000256" key="1">
    <source>
        <dbReference type="SAM" id="MobiDB-lite"/>
    </source>
</evidence>
<keyword evidence="3" id="KW-1185">Reference proteome</keyword>
<accession>A0A835BMD3</accession>
<evidence type="ECO:0000313" key="3">
    <source>
        <dbReference type="Proteomes" id="UP000636709"/>
    </source>
</evidence>
<dbReference type="EMBL" id="JACEFO010001785">
    <property type="protein sequence ID" value="KAF8702430.1"/>
    <property type="molecule type" value="Genomic_DNA"/>
</dbReference>
<gene>
    <name evidence="2" type="ORF">HU200_032806</name>
</gene>
<dbReference type="OrthoDB" id="720315at2759"/>
<comment type="caution">
    <text evidence="2">The sequence shown here is derived from an EMBL/GenBank/DDBJ whole genome shotgun (WGS) entry which is preliminary data.</text>
</comment>
<protein>
    <submittedName>
        <fullName evidence="2">Uncharacterized protein</fullName>
    </submittedName>
</protein>
<proteinExistence type="predicted"/>
<feature type="region of interest" description="Disordered" evidence="1">
    <location>
        <begin position="1"/>
        <end position="21"/>
    </location>
</feature>
<evidence type="ECO:0000313" key="2">
    <source>
        <dbReference type="EMBL" id="KAF8702430.1"/>
    </source>
</evidence>
<organism evidence="2 3">
    <name type="scientific">Digitaria exilis</name>
    <dbReference type="NCBI Taxonomy" id="1010633"/>
    <lineage>
        <taxon>Eukaryota</taxon>
        <taxon>Viridiplantae</taxon>
        <taxon>Streptophyta</taxon>
        <taxon>Embryophyta</taxon>
        <taxon>Tracheophyta</taxon>
        <taxon>Spermatophyta</taxon>
        <taxon>Magnoliopsida</taxon>
        <taxon>Liliopsida</taxon>
        <taxon>Poales</taxon>
        <taxon>Poaceae</taxon>
        <taxon>PACMAD clade</taxon>
        <taxon>Panicoideae</taxon>
        <taxon>Panicodae</taxon>
        <taxon>Paniceae</taxon>
        <taxon>Anthephorinae</taxon>
        <taxon>Digitaria</taxon>
    </lineage>
</organism>
<name>A0A835BMD3_9POAL</name>
<dbReference type="AlphaFoldDB" id="A0A835BMD3"/>